<dbReference type="Pfam" id="PF01509">
    <property type="entry name" value="TruB_N"/>
    <property type="match status" value="1"/>
</dbReference>
<dbReference type="InterPro" id="IPR015947">
    <property type="entry name" value="PUA-like_sf"/>
</dbReference>
<dbReference type="InterPro" id="IPR002501">
    <property type="entry name" value="PsdUridine_synth_N"/>
</dbReference>
<dbReference type="CDD" id="cd02573">
    <property type="entry name" value="PseudoU_synth_EcTruB"/>
    <property type="match status" value="1"/>
</dbReference>
<dbReference type="EC" id="5.4.99.25" evidence="5"/>
<dbReference type="SUPFAM" id="SSF88697">
    <property type="entry name" value="PUA domain-like"/>
    <property type="match status" value="1"/>
</dbReference>
<keyword evidence="4 5" id="KW-0413">Isomerase</keyword>
<comment type="function">
    <text evidence="5">Responsible for synthesis of pseudouridine from uracil-55 in the psi GC loop of transfer RNAs.</text>
</comment>
<protein>
    <recommendedName>
        <fullName evidence="5">tRNA pseudouridine synthase B</fullName>
        <ecNumber evidence="5">5.4.99.25</ecNumber>
    </recommendedName>
    <alternativeName>
        <fullName evidence="5">tRNA pseudouridine(55) synthase</fullName>
        <shortName evidence="5">Psi55 synthase</shortName>
    </alternativeName>
    <alternativeName>
        <fullName evidence="5">tRNA pseudouridylate synthase</fullName>
    </alternativeName>
    <alternativeName>
        <fullName evidence="5">tRNA-uridine isomerase</fullName>
    </alternativeName>
</protein>
<dbReference type="AlphaFoldDB" id="A0A1D2QMK7"/>
<sequence length="316" mass="34938">MGRRTKWGRAIDGVLLLNKDTGMTSNDALQQVKRLFFAKRAGHTGSLDPLATGVLPICLGEASKFSQYLLDADKRYSSTFCLGLTTETGDCDGTVIATCDAEHITQSRIETALTAFRGEIKQIPSMYSALKYQGKPLYKWAREGINVPRKARPVIVYNYQMTNFRGNGSHPEIDVEVHCSKGTYIRSLAEDLGKQLGVGAHVSRLHRRMVGSFDEVGSITLQQLSDIRGDGKPEQLDRHLLPVDAPVQALNKVIISDEMGYYFCQGQGVMSIEAYRFAAEGDKVRVCLEHGEFIGVAELKEGQLAPKRVVKRPVSQ</sequence>
<feature type="domain" description="tRNA pseudouridylate synthase B C-terminal" evidence="8">
    <location>
        <begin position="186"/>
        <end position="247"/>
    </location>
</feature>
<dbReference type="SUPFAM" id="SSF55120">
    <property type="entry name" value="Pseudouridine synthase"/>
    <property type="match status" value="1"/>
</dbReference>
<dbReference type="InterPro" id="IPR015240">
    <property type="entry name" value="tRNA_sdUridine_synth_fam1_C"/>
</dbReference>
<dbReference type="EMBL" id="MDLC01000051">
    <property type="protein sequence ID" value="ODS22809.1"/>
    <property type="molecule type" value="Genomic_DNA"/>
</dbReference>
<evidence type="ECO:0000256" key="4">
    <source>
        <dbReference type="ARBA" id="ARBA00023235"/>
    </source>
</evidence>
<comment type="similarity">
    <text evidence="2 5">Belongs to the pseudouridine synthase TruB family. Type 1 subfamily.</text>
</comment>
<evidence type="ECO:0000256" key="5">
    <source>
        <dbReference type="HAMAP-Rule" id="MF_01080"/>
    </source>
</evidence>
<feature type="active site" description="Nucleophile" evidence="5">
    <location>
        <position position="48"/>
    </location>
</feature>
<dbReference type="NCBIfam" id="TIGR00431">
    <property type="entry name" value="TruB"/>
    <property type="match status" value="1"/>
</dbReference>
<evidence type="ECO:0000256" key="1">
    <source>
        <dbReference type="ARBA" id="ARBA00000385"/>
    </source>
</evidence>
<dbReference type="Proteomes" id="UP000242502">
    <property type="component" value="Unassembled WGS sequence"/>
</dbReference>
<dbReference type="GO" id="GO:0160148">
    <property type="term" value="F:tRNA pseudouridine(55) synthase activity"/>
    <property type="evidence" value="ECO:0007669"/>
    <property type="project" value="UniProtKB-EC"/>
</dbReference>
<dbReference type="GO" id="GO:0003723">
    <property type="term" value="F:RNA binding"/>
    <property type="evidence" value="ECO:0007669"/>
    <property type="project" value="InterPro"/>
</dbReference>
<keyword evidence="3 5" id="KW-0819">tRNA processing</keyword>
<feature type="domain" description="tRNA pseudouridine synthase II TruB subfamily 1 C-terminal" evidence="7">
    <location>
        <begin position="252"/>
        <end position="310"/>
    </location>
</feature>
<organism evidence="9 10">
    <name type="scientific">Candidatus Endobugula sertula</name>
    <name type="common">Bugula neritina bacterial symbiont</name>
    <dbReference type="NCBI Taxonomy" id="62101"/>
    <lineage>
        <taxon>Bacteria</taxon>
        <taxon>Pseudomonadati</taxon>
        <taxon>Pseudomonadota</taxon>
        <taxon>Gammaproteobacteria</taxon>
        <taxon>Cellvibrionales</taxon>
        <taxon>Cellvibrionaceae</taxon>
        <taxon>Candidatus Endobugula</taxon>
    </lineage>
</organism>
<dbReference type="STRING" id="62101.AB835_12090"/>
<gene>
    <name evidence="5" type="primary">truB</name>
    <name evidence="9" type="ORF">AB835_12090</name>
</gene>
<dbReference type="Pfam" id="PF16198">
    <property type="entry name" value="TruB_C_2"/>
    <property type="match status" value="1"/>
</dbReference>
<dbReference type="InterPro" id="IPR014780">
    <property type="entry name" value="tRNA_psdUridine_synth_TruB"/>
</dbReference>
<dbReference type="PANTHER" id="PTHR13767">
    <property type="entry name" value="TRNA-PSEUDOURIDINE SYNTHASE"/>
    <property type="match status" value="1"/>
</dbReference>
<dbReference type="PANTHER" id="PTHR13767:SF2">
    <property type="entry name" value="PSEUDOURIDYLATE SYNTHASE TRUB1"/>
    <property type="match status" value="1"/>
</dbReference>
<evidence type="ECO:0000259" key="7">
    <source>
        <dbReference type="Pfam" id="PF09157"/>
    </source>
</evidence>
<dbReference type="InterPro" id="IPR032819">
    <property type="entry name" value="TruB_C"/>
</dbReference>
<evidence type="ECO:0000259" key="6">
    <source>
        <dbReference type="Pfam" id="PF01509"/>
    </source>
</evidence>
<evidence type="ECO:0000256" key="3">
    <source>
        <dbReference type="ARBA" id="ARBA00022694"/>
    </source>
</evidence>
<dbReference type="InterPro" id="IPR020103">
    <property type="entry name" value="PsdUridine_synth_cat_dom_sf"/>
</dbReference>
<comment type="caution">
    <text evidence="9">The sequence shown here is derived from an EMBL/GenBank/DDBJ whole genome shotgun (WGS) entry which is preliminary data.</text>
</comment>
<name>A0A1D2QMK7_9GAMM</name>
<comment type="catalytic activity">
    <reaction evidence="1 5">
        <text>uridine(55) in tRNA = pseudouridine(55) in tRNA</text>
        <dbReference type="Rhea" id="RHEA:42532"/>
        <dbReference type="Rhea" id="RHEA-COMP:10101"/>
        <dbReference type="Rhea" id="RHEA-COMP:10102"/>
        <dbReference type="ChEBI" id="CHEBI:65314"/>
        <dbReference type="ChEBI" id="CHEBI:65315"/>
        <dbReference type="EC" id="5.4.99.25"/>
    </reaction>
</comment>
<dbReference type="GO" id="GO:0031119">
    <property type="term" value="P:tRNA pseudouridine synthesis"/>
    <property type="evidence" value="ECO:0007669"/>
    <property type="project" value="UniProtKB-UniRule"/>
</dbReference>
<reference evidence="9 10" key="1">
    <citation type="journal article" date="2016" name="Appl. Environ. Microbiol.">
        <title>Lack of Overt Genome Reduction in the Bryostatin-Producing Bryozoan Symbiont "Candidatus Endobugula sertula".</title>
        <authorList>
            <person name="Miller I.J."/>
            <person name="Vanee N."/>
            <person name="Fong S.S."/>
            <person name="Lim-Fong G.E."/>
            <person name="Kwan J.C."/>
        </authorList>
    </citation>
    <scope>NUCLEOTIDE SEQUENCE [LARGE SCALE GENOMIC DNA]</scope>
    <source>
        <strain evidence="9">AB1-4</strain>
    </source>
</reference>
<dbReference type="Gene3D" id="3.30.2350.10">
    <property type="entry name" value="Pseudouridine synthase"/>
    <property type="match status" value="1"/>
</dbReference>
<dbReference type="GO" id="GO:1990481">
    <property type="term" value="P:mRNA pseudouridine synthesis"/>
    <property type="evidence" value="ECO:0007669"/>
    <property type="project" value="TreeGrafter"/>
</dbReference>
<dbReference type="Pfam" id="PF09157">
    <property type="entry name" value="TruB-C_2"/>
    <property type="match status" value="1"/>
</dbReference>
<dbReference type="CDD" id="cd21152">
    <property type="entry name" value="PUA_TruB_bacterial"/>
    <property type="match status" value="1"/>
</dbReference>
<feature type="domain" description="Pseudouridine synthase II N-terminal" evidence="6">
    <location>
        <begin position="33"/>
        <end position="185"/>
    </location>
</feature>
<evidence type="ECO:0000259" key="8">
    <source>
        <dbReference type="Pfam" id="PF16198"/>
    </source>
</evidence>
<evidence type="ECO:0000313" key="10">
    <source>
        <dbReference type="Proteomes" id="UP000242502"/>
    </source>
</evidence>
<evidence type="ECO:0000256" key="2">
    <source>
        <dbReference type="ARBA" id="ARBA00005642"/>
    </source>
</evidence>
<evidence type="ECO:0000313" key="9">
    <source>
        <dbReference type="EMBL" id="ODS22809.1"/>
    </source>
</evidence>
<proteinExistence type="inferred from homology"/>
<accession>A0A1D2QMK7</accession>
<dbReference type="InterPro" id="IPR036974">
    <property type="entry name" value="PUA_sf"/>
</dbReference>
<dbReference type="Gene3D" id="2.30.130.10">
    <property type="entry name" value="PUA domain"/>
    <property type="match status" value="1"/>
</dbReference>
<dbReference type="HAMAP" id="MF_01080">
    <property type="entry name" value="TruB_bact"/>
    <property type="match status" value="1"/>
</dbReference>